<dbReference type="InterPro" id="IPR045340">
    <property type="entry name" value="DUF6533"/>
</dbReference>
<keyword evidence="4" id="KW-1185">Reference proteome</keyword>
<feature type="transmembrane region" description="Helical" evidence="1">
    <location>
        <begin position="204"/>
        <end position="222"/>
    </location>
</feature>
<feature type="transmembrane region" description="Helical" evidence="1">
    <location>
        <begin position="164"/>
        <end position="184"/>
    </location>
</feature>
<evidence type="ECO:0000256" key="1">
    <source>
        <dbReference type="SAM" id="Phobius"/>
    </source>
</evidence>
<feature type="transmembrane region" description="Helical" evidence="1">
    <location>
        <begin position="90"/>
        <end position="117"/>
    </location>
</feature>
<comment type="caution">
    <text evidence="3">The sequence shown here is derived from an EMBL/GenBank/DDBJ whole genome shotgun (WGS) entry which is preliminary data.</text>
</comment>
<evidence type="ECO:0000313" key="3">
    <source>
        <dbReference type="EMBL" id="KAF8900279.1"/>
    </source>
</evidence>
<feature type="transmembrane region" description="Helical" evidence="1">
    <location>
        <begin position="57"/>
        <end position="78"/>
    </location>
</feature>
<dbReference type="AlphaFoldDB" id="A0A9P5NPH4"/>
<dbReference type="Pfam" id="PF20151">
    <property type="entry name" value="DUF6533"/>
    <property type="match status" value="1"/>
</dbReference>
<gene>
    <name evidence="3" type="ORF">CPB84DRAFT_1962459</name>
</gene>
<protein>
    <recommendedName>
        <fullName evidence="2">DUF6533 domain-containing protein</fullName>
    </recommendedName>
</protein>
<keyword evidence="1" id="KW-0812">Transmembrane</keyword>
<feature type="transmembrane region" description="Helical" evidence="1">
    <location>
        <begin position="228"/>
        <end position="249"/>
    </location>
</feature>
<feature type="transmembrane region" description="Helical" evidence="1">
    <location>
        <begin position="124"/>
        <end position="144"/>
    </location>
</feature>
<reference evidence="3" key="1">
    <citation type="submission" date="2020-11" db="EMBL/GenBank/DDBJ databases">
        <authorList>
            <consortium name="DOE Joint Genome Institute"/>
            <person name="Ahrendt S."/>
            <person name="Riley R."/>
            <person name="Andreopoulos W."/>
            <person name="LaButti K."/>
            <person name="Pangilinan J."/>
            <person name="Ruiz-duenas F.J."/>
            <person name="Barrasa J.M."/>
            <person name="Sanchez-Garcia M."/>
            <person name="Camarero S."/>
            <person name="Miyauchi S."/>
            <person name="Serrano A."/>
            <person name="Linde D."/>
            <person name="Babiker R."/>
            <person name="Drula E."/>
            <person name="Ayuso-Fernandez I."/>
            <person name="Pacheco R."/>
            <person name="Padilla G."/>
            <person name="Ferreira P."/>
            <person name="Barriuso J."/>
            <person name="Kellner H."/>
            <person name="Castanera R."/>
            <person name="Alfaro M."/>
            <person name="Ramirez L."/>
            <person name="Pisabarro A.G."/>
            <person name="Kuo A."/>
            <person name="Tritt A."/>
            <person name="Lipzen A."/>
            <person name="He G."/>
            <person name="Yan M."/>
            <person name="Ng V."/>
            <person name="Cullen D."/>
            <person name="Martin F."/>
            <person name="Rosso M.-N."/>
            <person name="Henrissat B."/>
            <person name="Hibbett D."/>
            <person name="Martinez A.T."/>
            <person name="Grigoriev I.V."/>
        </authorList>
    </citation>
    <scope>NUCLEOTIDE SEQUENCE</scope>
    <source>
        <strain evidence="3">AH 44721</strain>
    </source>
</reference>
<dbReference type="Proteomes" id="UP000724874">
    <property type="component" value="Unassembled WGS sequence"/>
</dbReference>
<organism evidence="3 4">
    <name type="scientific">Gymnopilus junonius</name>
    <name type="common">Spectacular rustgill mushroom</name>
    <name type="synonym">Gymnopilus spectabilis subsp. junonius</name>
    <dbReference type="NCBI Taxonomy" id="109634"/>
    <lineage>
        <taxon>Eukaryota</taxon>
        <taxon>Fungi</taxon>
        <taxon>Dikarya</taxon>
        <taxon>Basidiomycota</taxon>
        <taxon>Agaricomycotina</taxon>
        <taxon>Agaricomycetes</taxon>
        <taxon>Agaricomycetidae</taxon>
        <taxon>Agaricales</taxon>
        <taxon>Agaricineae</taxon>
        <taxon>Hymenogastraceae</taxon>
        <taxon>Gymnopilus</taxon>
    </lineage>
</organism>
<keyword evidence="1" id="KW-0472">Membrane</keyword>
<dbReference type="EMBL" id="JADNYJ010000048">
    <property type="protein sequence ID" value="KAF8900279.1"/>
    <property type="molecule type" value="Genomic_DNA"/>
</dbReference>
<evidence type="ECO:0000313" key="4">
    <source>
        <dbReference type="Proteomes" id="UP000724874"/>
    </source>
</evidence>
<name>A0A9P5NPH4_GYMJU</name>
<accession>A0A9P5NPH4</accession>
<proteinExistence type="predicted"/>
<sequence>MLESVLYAELLENLRVRKWSTVATLAVLLYEHSITLKREIRHIWRRPLTMVRATYLFSRYFGILTQSVTTYLILSPHLNVIPISEDICKAWFAFGVASSATLIASLDFILMLMIYALYRKDWKIGVFLSVLFFSHIAVEVFVAQKAVEVTYDPICDTTQTPSELIYLCISIWITHLSLGILTGIKHDLVALGAPVVKRLIRDGAWVIALICSFFTTIVPYNMNQQVAQGHVIFGWPNAFISIACCRVIMNMQTLDYVEADDESITSFNVDDSLEALSLETQLSEERIREG</sequence>
<keyword evidence="1" id="KW-1133">Transmembrane helix</keyword>
<evidence type="ECO:0000259" key="2">
    <source>
        <dbReference type="Pfam" id="PF20151"/>
    </source>
</evidence>
<feature type="domain" description="DUF6533" evidence="2">
    <location>
        <begin position="20"/>
        <end position="64"/>
    </location>
</feature>
<dbReference type="OrthoDB" id="3020506at2759"/>